<dbReference type="InterPro" id="IPR008811">
    <property type="entry name" value="Glycosyl_hydrolases_36"/>
</dbReference>
<protein>
    <submittedName>
        <fullName evidence="3">Uncharacterized protein</fullName>
    </submittedName>
</protein>
<accession>A0ABD0TYL0</accession>
<dbReference type="AlphaFoldDB" id="A0ABD0TYL0"/>
<comment type="caution">
    <text evidence="3">The sequence shown here is derived from an EMBL/GenBank/DDBJ whole genome shotgun (WGS) entry which is preliminary data.</text>
</comment>
<evidence type="ECO:0000256" key="2">
    <source>
        <dbReference type="SAM" id="MobiDB-lite"/>
    </source>
</evidence>
<dbReference type="Proteomes" id="UP001552299">
    <property type="component" value="Unassembled WGS sequence"/>
</dbReference>
<dbReference type="PANTHER" id="PTHR31268:SF26">
    <property type="entry name" value="GALACTINOL--SUCROSE GALACTOSYLTRANSFERASE"/>
    <property type="match status" value="1"/>
</dbReference>
<keyword evidence="1" id="KW-0119">Carbohydrate metabolism</keyword>
<keyword evidence="4" id="KW-1185">Reference proteome</keyword>
<dbReference type="PANTHER" id="PTHR31268">
    <property type="match status" value="1"/>
</dbReference>
<gene>
    <name evidence="3" type="ORF">M5K25_026859</name>
</gene>
<evidence type="ECO:0000313" key="4">
    <source>
        <dbReference type="Proteomes" id="UP001552299"/>
    </source>
</evidence>
<reference evidence="3 4" key="1">
    <citation type="journal article" date="2024" name="Plant Biotechnol. J.">
        <title>Dendrobium thyrsiflorum genome and its molecular insights into genes involved in important horticultural traits.</title>
        <authorList>
            <person name="Chen B."/>
            <person name="Wang J.Y."/>
            <person name="Zheng P.J."/>
            <person name="Li K.L."/>
            <person name="Liang Y.M."/>
            <person name="Chen X.F."/>
            <person name="Zhang C."/>
            <person name="Zhao X."/>
            <person name="He X."/>
            <person name="Zhang G.Q."/>
            <person name="Liu Z.J."/>
            <person name="Xu Q."/>
        </authorList>
    </citation>
    <scope>NUCLEOTIDE SEQUENCE [LARGE SCALE GENOMIC DNA]</scope>
    <source>
        <strain evidence="3">GZMU011</strain>
    </source>
</reference>
<proteinExistence type="predicted"/>
<organism evidence="3 4">
    <name type="scientific">Dendrobium thyrsiflorum</name>
    <name type="common">Pinecone-like raceme dendrobium</name>
    <name type="synonym">Orchid</name>
    <dbReference type="NCBI Taxonomy" id="117978"/>
    <lineage>
        <taxon>Eukaryota</taxon>
        <taxon>Viridiplantae</taxon>
        <taxon>Streptophyta</taxon>
        <taxon>Embryophyta</taxon>
        <taxon>Tracheophyta</taxon>
        <taxon>Spermatophyta</taxon>
        <taxon>Magnoliopsida</taxon>
        <taxon>Liliopsida</taxon>
        <taxon>Asparagales</taxon>
        <taxon>Orchidaceae</taxon>
        <taxon>Epidendroideae</taxon>
        <taxon>Malaxideae</taxon>
        <taxon>Dendrobiinae</taxon>
        <taxon>Dendrobium</taxon>
    </lineage>
</organism>
<dbReference type="Pfam" id="PF05691">
    <property type="entry name" value="Raffinose_syn"/>
    <property type="match status" value="1"/>
</dbReference>
<evidence type="ECO:0000313" key="3">
    <source>
        <dbReference type="EMBL" id="KAL0904718.1"/>
    </source>
</evidence>
<sequence length="247" mass="27831">MEGKFAVMEEMLKKLLELKTNPVTSEASETIGGHERGGNPNMSRGRENQEIEILEGEDGLPPLEPLSREEMSTGFERRAADFVERIEDFYRRGAEFERRRGESDEAVGFSKRIANKSYSCLYIIGSLSRLPKNESFGVTLKVLQCEVFTISPVQVYDKNVEFAPIGLIQMYNSGGAVENIDFSNKNSDLVLHIEGRGSGIFGAYSSRQPEYCTLNSKQVEFKFSIADNFLTLNIPVGLHFWALDIFF</sequence>
<dbReference type="EMBL" id="JANQDX010000019">
    <property type="protein sequence ID" value="KAL0904718.1"/>
    <property type="molecule type" value="Genomic_DNA"/>
</dbReference>
<name>A0ABD0TYL0_DENTH</name>
<evidence type="ECO:0000256" key="1">
    <source>
        <dbReference type="ARBA" id="ARBA00023277"/>
    </source>
</evidence>
<feature type="region of interest" description="Disordered" evidence="2">
    <location>
        <begin position="22"/>
        <end position="45"/>
    </location>
</feature>